<dbReference type="EMBL" id="QXGA01001663">
    <property type="protein sequence ID" value="KAE9113434.1"/>
    <property type="molecule type" value="Genomic_DNA"/>
</dbReference>
<evidence type="ECO:0000313" key="6">
    <source>
        <dbReference type="EMBL" id="KAE9085721.1"/>
    </source>
</evidence>
<evidence type="ECO:0000313" key="16">
    <source>
        <dbReference type="Proteomes" id="UP000440367"/>
    </source>
</evidence>
<feature type="compositionally biased region" description="Basic and acidic residues" evidence="1">
    <location>
        <begin position="894"/>
        <end position="906"/>
    </location>
</feature>
<dbReference type="Proteomes" id="UP000460718">
    <property type="component" value="Unassembled WGS sequence"/>
</dbReference>
<dbReference type="GO" id="GO:0005829">
    <property type="term" value="C:cytosol"/>
    <property type="evidence" value="ECO:0007669"/>
    <property type="project" value="GOC"/>
</dbReference>
<dbReference type="EMBL" id="QXFZ01001739">
    <property type="protein sequence ID" value="KAE9085721.1"/>
    <property type="molecule type" value="Genomic_DNA"/>
</dbReference>
<feature type="domain" description="TRAPPC10/Trs130 N-terminal" evidence="3">
    <location>
        <begin position="23"/>
        <end position="149"/>
    </location>
</feature>
<dbReference type="PANTHER" id="PTHR13251:SF3">
    <property type="entry name" value="TRAFFICKING PROTEIN PARTICLE COMPLEX SUBUNIT 10"/>
    <property type="match status" value="1"/>
</dbReference>
<dbReference type="Pfam" id="PF23036">
    <property type="entry name" value="TRAPPC10_1st"/>
    <property type="match status" value="2"/>
</dbReference>
<dbReference type="Proteomes" id="UP000476176">
    <property type="component" value="Unassembled WGS sequence"/>
</dbReference>
<dbReference type="EMBL" id="QXGE01001673">
    <property type="protein sequence ID" value="KAE9289631.1"/>
    <property type="molecule type" value="Genomic_DNA"/>
</dbReference>
<feature type="domain" description="Trafficking protein particle complex subunit 11" evidence="2">
    <location>
        <begin position="507"/>
        <end position="588"/>
    </location>
</feature>
<evidence type="ECO:0000313" key="19">
    <source>
        <dbReference type="Proteomes" id="UP000460718"/>
    </source>
</evidence>
<dbReference type="EMBL" id="QXGB01001751">
    <property type="protein sequence ID" value="KAE9186037.1"/>
    <property type="molecule type" value="Genomic_DNA"/>
</dbReference>
<reference evidence="13 14" key="1">
    <citation type="submission" date="2018-08" db="EMBL/GenBank/DDBJ databases">
        <title>Genomic investigation of the strawberry pathogen Phytophthora fragariae indicates pathogenicity is determined by transcriptional variation in three key races.</title>
        <authorList>
            <person name="Adams T.M."/>
            <person name="Armitage A.D."/>
            <person name="Sobczyk M.K."/>
            <person name="Bates H.J."/>
            <person name="Dunwell J.M."/>
            <person name="Nellist C.F."/>
            <person name="Harrison R.J."/>
        </authorList>
    </citation>
    <scope>NUCLEOTIDE SEQUENCE [LARGE SCALE GENOMIC DNA]</scope>
    <source>
        <strain evidence="12 15">A4</strain>
        <strain evidence="11 16">BC-1</strain>
        <strain evidence="10 20">BC-23</strain>
        <strain evidence="9 14">NOV-27</strain>
        <strain evidence="8 17">NOV-5</strain>
        <strain evidence="6 18">NOV-71</strain>
        <strain evidence="4 13">NOV-9</strain>
        <strain evidence="7 21">ONT-3</strain>
        <strain evidence="5 19">SCRP245</strain>
    </source>
</reference>
<dbReference type="InterPro" id="IPR045126">
    <property type="entry name" value="TRAPPC10/Trs130"/>
</dbReference>
<protein>
    <submittedName>
        <fullName evidence="4">Uncharacterized protein</fullName>
    </submittedName>
</protein>
<dbReference type="EMBL" id="QXGF01001774">
    <property type="protein sequence ID" value="KAE8927881.1"/>
    <property type="molecule type" value="Genomic_DNA"/>
</dbReference>
<evidence type="ECO:0000313" key="20">
    <source>
        <dbReference type="Proteomes" id="UP000476176"/>
    </source>
</evidence>
<dbReference type="EMBL" id="QXFX01001692">
    <property type="protein sequence ID" value="KAE9086255.1"/>
    <property type="molecule type" value="Genomic_DNA"/>
</dbReference>
<evidence type="ECO:0000313" key="18">
    <source>
        <dbReference type="Proteomes" id="UP000441208"/>
    </source>
</evidence>
<evidence type="ECO:0000313" key="15">
    <source>
        <dbReference type="Proteomes" id="UP000437068"/>
    </source>
</evidence>
<dbReference type="Proteomes" id="UP000429523">
    <property type="component" value="Unassembled WGS sequence"/>
</dbReference>
<evidence type="ECO:0000313" key="5">
    <source>
        <dbReference type="EMBL" id="KAE8985826.1"/>
    </source>
</evidence>
<feature type="region of interest" description="Disordered" evidence="1">
    <location>
        <begin position="894"/>
        <end position="917"/>
    </location>
</feature>
<sequence length="1295" mass="143767">MASLYASVAPQFTRELLSPGLRVGVTDDGGVWQFVAPSLSQRLPLRAIEWRNLVGVTKRIEQLPLHFVAARSGEEPPPTCVYLAKCEDLDAYRSAVRPPLAAWVDAMTAAKVEWLVLYVPLGTRAKAAGNQPNPVYRKIFERLRADFAHPRRGGALLGGAIGPASASSSLSLSQSSTLLERVCKIDTLEGTSVLGQQQQHESQWTELLLRLRRCVMDAFQTRCFQYEERLRVLDARRGTAGWDFGAFFLAKERLALMYQQMYLQDDAIRHLDELDAIFVNLNEAEKQTFRDGSKRSLGAHDAIFTQSPLALDLSETQPLIASNRASARLVSLHCFCRQIRTLYVMGSFPQLLQRASAFIESFLAELKDMAAEGTLDWHQPFLWAVGACLEVAYACELSWSGRDEEWTASSVSVQVAQAVPVEDMSRALGNVLYLARRMLKNFARSSRNRSDLRVSFSSAATGDVDQAEAPLAWYRQLEQVLVAPEWQRSETCEAYERCLSEVSHLASMHFSQSGRHRFAVFLGGECARYHLTRGEYESASRLLRSLARQSEEDGWWAIFGACVRSICRAELALGRSTQAVAACFSMLQLAQEENVGVSKEEMEQLMHTLVTSLGNNAATNDKPDTDGDDGTTVSASMMNMGELFRPTVAVETTQTSGSALEHGDIRVTLGITNEFPAGVHLEKVRIRFESTPALQTLMASDESTIPSDEILQVKTSFEQLNDSVLGKEANLDVRIEGDDEDTLTEIPLVEHNPSISVETATPNSSAQQPCDGTQELEQLTEVLLEENDVHLDEKTGINLVFLHSGVPVGRYTCTGIECVLAGSTFSLLPPSTLALAGFEIAAKESTVQVAIHGAPLLMPRPYSPLETVVVSIQANEDNVADGTLELRVFRRPDSSDWDKTVPRNPDEEVGDEDENCGEEACGIQLIEARLRGDQDQQIKTENNEANEREECSKLCMALPPLPPGSSLTYDVSLMVPPIDRSSFEPEDEDGDDFSFTIDANVRYQREGVRINSSAPTATTEIRCAESTFRVVQPLTETIRLKRVGSRIFASIALKCNHFSSVVLRDYALLFPGDGGDFSTANTRLLTVQHDPNTSLRGVVLRPNDCVHLAFTLSCSPDFEKEASNSFCLLQLHLQYGDDETWQKSMVVRIALAEVEGKRYRIDVVPRGQQLEHKFTGEVVEATAIEPVTFQVHVQEEVSEFNKAVSENDTNVLALCLNESSERDWILVGKQLERFSFSPMSGGHNDRRREFSTQKRLLAIRTGQLRFPSFRLEINGQVIPAARVHCQQSSRRVIVT</sequence>
<dbReference type="Pfam" id="PF11817">
    <property type="entry name" value="Foie-gras_1"/>
    <property type="match status" value="1"/>
</dbReference>
<name>A0A6A3E7M6_9STRA</name>
<dbReference type="Proteomes" id="UP000441208">
    <property type="component" value="Unassembled WGS sequence"/>
</dbReference>
<dbReference type="Proteomes" id="UP000433483">
    <property type="component" value="Unassembled WGS sequence"/>
</dbReference>
<keyword evidence="14" id="KW-1185">Reference proteome</keyword>
<dbReference type="PANTHER" id="PTHR13251">
    <property type="entry name" value="EPILEPSY HOLOPROSENCEPHALY CANDIDATE 1/TMEM1"/>
    <property type="match status" value="1"/>
</dbReference>
<evidence type="ECO:0000313" key="10">
    <source>
        <dbReference type="EMBL" id="KAE9196066.1"/>
    </source>
</evidence>
<evidence type="ECO:0000313" key="12">
    <source>
        <dbReference type="EMBL" id="KAE9289631.1"/>
    </source>
</evidence>
<evidence type="ECO:0000313" key="4">
    <source>
        <dbReference type="EMBL" id="KAE8927881.1"/>
    </source>
</evidence>
<evidence type="ECO:0000313" key="17">
    <source>
        <dbReference type="Proteomes" id="UP000440732"/>
    </source>
</evidence>
<dbReference type="GO" id="GO:1990071">
    <property type="term" value="C:TRAPPII protein complex"/>
    <property type="evidence" value="ECO:0007669"/>
    <property type="project" value="InterPro"/>
</dbReference>
<dbReference type="Proteomes" id="UP000440367">
    <property type="component" value="Unassembled WGS sequence"/>
</dbReference>
<evidence type="ECO:0000313" key="7">
    <source>
        <dbReference type="EMBL" id="KAE9086255.1"/>
    </source>
</evidence>
<dbReference type="OrthoDB" id="10256906at2759"/>
<feature type="domain" description="TRAPPC10/Trs130 N-terminal" evidence="3">
    <location>
        <begin position="195"/>
        <end position="287"/>
    </location>
</feature>
<comment type="caution">
    <text evidence="4">The sequence shown here is derived from an EMBL/GenBank/DDBJ whole genome shotgun (WGS) entry which is preliminary data.</text>
</comment>
<dbReference type="GO" id="GO:0006891">
    <property type="term" value="P:intra-Golgi vesicle-mediated transport"/>
    <property type="evidence" value="ECO:0007669"/>
    <property type="project" value="TreeGrafter"/>
</dbReference>
<evidence type="ECO:0000259" key="2">
    <source>
        <dbReference type="Pfam" id="PF11817"/>
    </source>
</evidence>
<evidence type="ECO:0000313" key="13">
    <source>
        <dbReference type="Proteomes" id="UP000429523"/>
    </source>
</evidence>
<evidence type="ECO:0000313" key="14">
    <source>
        <dbReference type="Proteomes" id="UP000433483"/>
    </source>
</evidence>
<dbReference type="Proteomes" id="UP000440732">
    <property type="component" value="Unassembled WGS sequence"/>
</dbReference>
<dbReference type="Proteomes" id="UP000488956">
    <property type="component" value="Unassembled WGS sequence"/>
</dbReference>
<evidence type="ECO:0000313" key="21">
    <source>
        <dbReference type="Proteomes" id="UP000488956"/>
    </source>
</evidence>
<evidence type="ECO:0000259" key="3">
    <source>
        <dbReference type="Pfam" id="PF23036"/>
    </source>
</evidence>
<dbReference type="InterPro" id="IPR056913">
    <property type="entry name" value="TRAPPC10/Trs130_N"/>
</dbReference>
<dbReference type="EMBL" id="QXFW01001786">
    <property type="protein sequence ID" value="KAE8985826.1"/>
    <property type="molecule type" value="Genomic_DNA"/>
</dbReference>
<evidence type="ECO:0000313" key="11">
    <source>
        <dbReference type="EMBL" id="KAE9200118.1"/>
    </source>
</evidence>
<proteinExistence type="predicted"/>
<dbReference type="Proteomes" id="UP000437068">
    <property type="component" value="Unassembled WGS sequence"/>
</dbReference>
<organism evidence="4 13">
    <name type="scientific">Phytophthora fragariae</name>
    <dbReference type="NCBI Taxonomy" id="53985"/>
    <lineage>
        <taxon>Eukaryota</taxon>
        <taxon>Sar</taxon>
        <taxon>Stramenopiles</taxon>
        <taxon>Oomycota</taxon>
        <taxon>Peronosporomycetes</taxon>
        <taxon>Peronosporales</taxon>
        <taxon>Peronosporaceae</taxon>
        <taxon>Phytophthora</taxon>
    </lineage>
</organism>
<feature type="compositionally biased region" description="Acidic residues" evidence="1">
    <location>
        <begin position="907"/>
        <end position="917"/>
    </location>
</feature>
<dbReference type="EMBL" id="QXGC01001787">
    <property type="protein sequence ID" value="KAE9196066.1"/>
    <property type="molecule type" value="Genomic_DNA"/>
</dbReference>
<dbReference type="EMBL" id="QXGD01001732">
    <property type="protein sequence ID" value="KAE9200118.1"/>
    <property type="molecule type" value="Genomic_DNA"/>
</dbReference>
<dbReference type="InterPro" id="IPR021773">
    <property type="entry name" value="TPC11"/>
</dbReference>
<gene>
    <name evidence="12" type="ORF">PF001_g19947</name>
    <name evidence="11" type="ORF">PF002_g21929</name>
    <name evidence="10" type="ORF">PF004_g20254</name>
    <name evidence="9" type="ORF">PF005_g21008</name>
    <name evidence="8" type="ORF">PF006_g19743</name>
    <name evidence="6" type="ORF">PF007_g21037</name>
    <name evidence="4" type="ORF">PF009_g21957</name>
    <name evidence="7" type="ORF">PF010_g20151</name>
    <name evidence="5" type="ORF">PF011_g20232</name>
</gene>
<evidence type="ECO:0000313" key="9">
    <source>
        <dbReference type="EMBL" id="KAE9186037.1"/>
    </source>
</evidence>
<evidence type="ECO:0000256" key="1">
    <source>
        <dbReference type="SAM" id="MobiDB-lite"/>
    </source>
</evidence>
<evidence type="ECO:0000313" key="8">
    <source>
        <dbReference type="EMBL" id="KAE9113434.1"/>
    </source>
</evidence>
<accession>A0A6A3E7M6</accession>
<dbReference type="GO" id="GO:0034498">
    <property type="term" value="P:early endosome to Golgi transport"/>
    <property type="evidence" value="ECO:0007669"/>
    <property type="project" value="TreeGrafter"/>
</dbReference>